<evidence type="ECO:0000313" key="11">
    <source>
        <dbReference type="EMBL" id="RLQ93811.1"/>
    </source>
</evidence>
<dbReference type="EMBL" id="RCVZ01000012">
    <property type="protein sequence ID" value="RLQ93811.1"/>
    <property type="molecule type" value="Genomic_DNA"/>
</dbReference>
<keyword evidence="5" id="KW-0805">Transcription regulation</keyword>
<evidence type="ECO:0000313" key="12">
    <source>
        <dbReference type="Proteomes" id="UP000276770"/>
    </source>
</evidence>
<dbReference type="PANTHER" id="PTHR45526">
    <property type="entry name" value="TRANSCRIPTIONAL REGULATORY PROTEIN DPIA"/>
    <property type="match status" value="1"/>
</dbReference>
<dbReference type="GO" id="GO:0000156">
    <property type="term" value="F:phosphorelay response regulator activity"/>
    <property type="evidence" value="ECO:0007669"/>
    <property type="project" value="TreeGrafter"/>
</dbReference>
<keyword evidence="12" id="KW-1185">Reference proteome</keyword>
<evidence type="ECO:0000256" key="1">
    <source>
        <dbReference type="ARBA" id="ARBA00004496"/>
    </source>
</evidence>
<dbReference type="SMART" id="SM00448">
    <property type="entry name" value="REC"/>
    <property type="match status" value="1"/>
</dbReference>
<dbReference type="AlphaFoldDB" id="A0A3L7JVX2"/>
<evidence type="ECO:0000259" key="10">
    <source>
        <dbReference type="PROSITE" id="PS50110"/>
    </source>
</evidence>
<dbReference type="Pfam" id="PF00072">
    <property type="entry name" value="Response_reg"/>
    <property type="match status" value="1"/>
</dbReference>
<dbReference type="PIRSF" id="PIRSF006171">
    <property type="entry name" value="RR_citrat_malat"/>
    <property type="match status" value="1"/>
</dbReference>
<proteinExistence type="predicted"/>
<keyword evidence="6" id="KW-0238">DNA-binding</keyword>
<comment type="caution">
    <text evidence="11">The sequence shown here is derived from an EMBL/GenBank/DDBJ whole genome shotgun (WGS) entry which is preliminary data.</text>
</comment>
<dbReference type="PROSITE" id="PS50110">
    <property type="entry name" value="RESPONSE_REGULATORY"/>
    <property type="match status" value="1"/>
</dbReference>
<dbReference type="PANTHER" id="PTHR45526:SF6">
    <property type="entry name" value="TRANSCRIPTIONAL REGULATORY PROTEIN CITT"/>
    <property type="match status" value="1"/>
</dbReference>
<comment type="subcellular location">
    <subcellularLocation>
        <location evidence="1">Cytoplasm</location>
    </subcellularLocation>
</comment>
<dbReference type="InterPro" id="IPR024187">
    <property type="entry name" value="Sig_transdc_resp-reg_cit/mal"/>
</dbReference>
<dbReference type="InterPro" id="IPR011006">
    <property type="entry name" value="CheY-like_superfamily"/>
</dbReference>
<dbReference type="SUPFAM" id="SSF52172">
    <property type="entry name" value="CheY-like"/>
    <property type="match status" value="1"/>
</dbReference>
<evidence type="ECO:0000256" key="6">
    <source>
        <dbReference type="ARBA" id="ARBA00023125"/>
    </source>
</evidence>
<evidence type="ECO:0000256" key="7">
    <source>
        <dbReference type="ARBA" id="ARBA00023159"/>
    </source>
</evidence>
<keyword evidence="4" id="KW-0902">Two-component regulatory system</keyword>
<name>A0A3L7JVX2_9BACI</name>
<gene>
    <name evidence="11" type="ORF">D9X91_16200</name>
</gene>
<dbReference type="InterPro" id="IPR051271">
    <property type="entry name" value="2C-system_Tx_regulators"/>
</dbReference>
<keyword evidence="3 9" id="KW-0597">Phosphoprotein</keyword>
<reference evidence="11 12" key="1">
    <citation type="submission" date="2018-10" db="EMBL/GenBank/DDBJ databases">
        <title>Falsibacillus sp. genome draft.</title>
        <authorList>
            <person name="Shi S."/>
        </authorList>
    </citation>
    <scope>NUCLEOTIDE SEQUENCE [LARGE SCALE GENOMIC DNA]</scope>
    <source>
        <strain evidence="11 12">GY 10110</strain>
    </source>
</reference>
<dbReference type="Pfam" id="PF20714">
    <property type="entry name" value="HTH_64"/>
    <property type="match status" value="1"/>
</dbReference>
<keyword evidence="8" id="KW-0804">Transcription</keyword>
<dbReference type="InterPro" id="IPR001789">
    <property type="entry name" value="Sig_transdc_resp-reg_receiver"/>
</dbReference>
<feature type="modified residue" description="4-aspartylphosphate" evidence="9">
    <location>
        <position position="54"/>
    </location>
</feature>
<dbReference type="GO" id="GO:0003700">
    <property type="term" value="F:DNA-binding transcription factor activity"/>
    <property type="evidence" value="ECO:0007669"/>
    <property type="project" value="InterPro"/>
</dbReference>
<dbReference type="InterPro" id="IPR048714">
    <property type="entry name" value="DpiA-like_HTH"/>
</dbReference>
<evidence type="ECO:0000256" key="8">
    <source>
        <dbReference type="ARBA" id="ARBA00023163"/>
    </source>
</evidence>
<protein>
    <submittedName>
        <fullName evidence="11">Response regulator</fullName>
    </submittedName>
</protein>
<organism evidence="11 12">
    <name type="scientific">Falsibacillus albus</name>
    <dbReference type="NCBI Taxonomy" id="2478915"/>
    <lineage>
        <taxon>Bacteria</taxon>
        <taxon>Bacillati</taxon>
        <taxon>Bacillota</taxon>
        <taxon>Bacilli</taxon>
        <taxon>Bacillales</taxon>
        <taxon>Bacillaceae</taxon>
        <taxon>Falsibacillus</taxon>
    </lineage>
</organism>
<accession>A0A3L7JVX2</accession>
<evidence type="ECO:0000256" key="4">
    <source>
        <dbReference type="ARBA" id="ARBA00023012"/>
    </source>
</evidence>
<evidence type="ECO:0000256" key="9">
    <source>
        <dbReference type="PROSITE-ProRule" id="PRU00169"/>
    </source>
</evidence>
<dbReference type="RefSeq" id="WP_121681693.1">
    <property type="nucleotide sequence ID" value="NZ_RCVZ01000012.1"/>
</dbReference>
<dbReference type="Proteomes" id="UP000276770">
    <property type="component" value="Unassembled WGS sequence"/>
</dbReference>
<evidence type="ECO:0000256" key="2">
    <source>
        <dbReference type="ARBA" id="ARBA00022490"/>
    </source>
</evidence>
<evidence type="ECO:0000256" key="5">
    <source>
        <dbReference type="ARBA" id="ARBA00023015"/>
    </source>
</evidence>
<sequence length="230" mass="26116">MINILIAEDDFRVASVHEKFLLTLSGINIIGKTMNAKETREFLEEHSVDLLILDVYLPDELGTDLLPYIRAKHPEVDIIMITASTDKDFLVDAIRHGIVNYLIKPVSLEKFTEVMVNYKKKRLLLDSHDQLDQSIIDNFFGNPPNQKESHIALPKGIDQLTLEKVDSIINHIEGGISAEDMGKEMGVSRTTARRYLEYLISIGKCKAELAYGIVGRPERHYYPLQAPLKK</sequence>
<dbReference type="GO" id="GO:0005737">
    <property type="term" value="C:cytoplasm"/>
    <property type="evidence" value="ECO:0007669"/>
    <property type="project" value="UniProtKB-SubCell"/>
</dbReference>
<evidence type="ECO:0000256" key="3">
    <source>
        <dbReference type="ARBA" id="ARBA00022553"/>
    </source>
</evidence>
<dbReference type="GO" id="GO:0003677">
    <property type="term" value="F:DNA binding"/>
    <property type="evidence" value="ECO:0007669"/>
    <property type="project" value="UniProtKB-KW"/>
</dbReference>
<dbReference type="Gene3D" id="3.40.50.2300">
    <property type="match status" value="1"/>
</dbReference>
<keyword evidence="7" id="KW-0010">Activator</keyword>
<dbReference type="OrthoDB" id="9759232at2"/>
<keyword evidence="2" id="KW-0963">Cytoplasm</keyword>
<feature type="domain" description="Response regulatory" evidence="10">
    <location>
        <begin position="3"/>
        <end position="119"/>
    </location>
</feature>